<feature type="region of interest" description="Disordered" evidence="2">
    <location>
        <begin position="33"/>
        <end position="58"/>
    </location>
</feature>
<feature type="signal peptide" evidence="3">
    <location>
        <begin position="1"/>
        <end position="30"/>
    </location>
</feature>
<evidence type="ECO:0000313" key="5">
    <source>
        <dbReference type="EMBL" id="ROR73378.1"/>
    </source>
</evidence>
<keyword evidence="1 3" id="KW-0732">Signal</keyword>
<evidence type="ECO:0000259" key="4">
    <source>
        <dbReference type="Pfam" id="PF00496"/>
    </source>
</evidence>
<feature type="domain" description="Solute-binding protein family 5" evidence="4">
    <location>
        <begin position="107"/>
        <end position="464"/>
    </location>
</feature>
<dbReference type="EMBL" id="RKHK01000001">
    <property type="protein sequence ID" value="ROR73378.1"/>
    <property type="molecule type" value="Genomic_DNA"/>
</dbReference>
<feature type="compositionally biased region" description="Acidic residues" evidence="2">
    <location>
        <begin position="37"/>
        <end position="54"/>
    </location>
</feature>
<dbReference type="RefSeq" id="WP_123303806.1">
    <property type="nucleotide sequence ID" value="NZ_RKHK01000001.1"/>
</dbReference>
<dbReference type="InterPro" id="IPR039424">
    <property type="entry name" value="SBP_5"/>
</dbReference>
<dbReference type="AlphaFoldDB" id="A0A3N2BDP8"/>
<dbReference type="Gene3D" id="3.90.76.10">
    <property type="entry name" value="Dipeptide-binding Protein, Domain 1"/>
    <property type="match status" value="1"/>
</dbReference>
<evidence type="ECO:0000256" key="2">
    <source>
        <dbReference type="SAM" id="MobiDB-lite"/>
    </source>
</evidence>
<protein>
    <submittedName>
        <fullName evidence="5">Peptide/nickel transport system substrate-binding protein</fullName>
    </submittedName>
</protein>
<dbReference type="InterPro" id="IPR000914">
    <property type="entry name" value="SBP_5_dom"/>
</dbReference>
<gene>
    <name evidence="5" type="ORF">EDD31_1755</name>
</gene>
<reference evidence="5 6" key="1">
    <citation type="submission" date="2018-11" db="EMBL/GenBank/DDBJ databases">
        <title>Sequencing the genomes of 1000 actinobacteria strains.</title>
        <authorList>
            <person name="Klenk H.-P."/>
        </authorList>
    </citation>
    <scope>NUCLEOTIDE SEQUENCE [LARGE SCALE GENOMIC DNA]</scope>
    <source>
        <strain evidence="5 6">DSM 11294</strain>
    </source>
</reference>
<organism evidence="5 6">
    <name type="scientific">Bogoriella caseilytica</name>
    <dbReference type="NCBI Taxonomy" id="56055"/>
    <lineage>
        <taxon>Bacteria</taxon>
        <taxon>Bacillati</taxon>
        <taxon>Actinomycetota</taxon>
        <taxon>Actinomycetes</taxon>
        <taxon>Micrococcales</taxon>
        <taxon>Bogoriellaceae</taxon>
        <taxon>Bogoriella</taxon>
    </lineage>
</organism>
<name>A0A3N2BDP8_9MICO</name>
<feature type="chain" id="PRO_5017933155" evidence="3">
    <location>
        <begin position="31"/>
        <end position="548"/>
    </location>
</feature>
<dbReference type="GO" id="GO:1904680">
    <property type="term" value="F:peptide transmembrane transporter activity"/>
    <property type="evidence" value="ECO:0007669"/>
    <property type="project" value="TreeGrafter"/>
</dbReference>
<dbReference type="GO" id="GO:0015833">
    <property type="term" value="P:peptide transport"/>
    <property type="evidence" value="ECO:0007669"/>
    <property type="project" value="TreeGrafter"/>
</dbReference>
<dbReference type="Pfam" id="PF00496">
    <property type="entry name" value="SBP_bac_5"/>
    <property type="match status" value="1"/>
</dbReference>
<accession>A0A3N2BDP8</accession>
<dbReference type="OrthoDB" id="3225986at2"/>
<dbReference type="PANTHER" id="PTHR30290">
    <property type="entry name" value="PERIPLASMIC BINDING COMPONENT OF ABC TRANSPORTER"/>
    <property type="match status" value="1"/>
</dbReference>
<comment type="caution">
    <text evidence="5">The sequence shown here is derived from an EMBL/GenBank/DDBJ whole genome shotgun (WGS) entry which is preliminary data.</text>
</comment>
<keyword evidence="6" id="KW-1185">Reference proteome</keyword>
<sequence length="548" mass="59448">MTPSTRPHRRPGLLRSRLALSAVAASLALAACGGDDPATEEPDAGADGETEDAEAPAMAEGADVSEFNIAWNAQPPTLDPVVTTATTTRDISRNIYEPLLIMDSENEMQPVLAESWEEEDDGATIVFTLRDGVTFHNGDPLTAEDAAASLERWFRLSNVGTQFFGGATAEATGDLEVTVTTPEAMFTTLMMLGDPGSPPAIMPASVVEAAPDEGTDEIIGTGPYAYGEWVTDQYVRLELNEDYAPAPGDPAGMAGDRSGTYENLVYHLVDDSSTRLSGLQSGQYDAANAIPFDNFSQVDSDPNLEPVIQNTGFNALIYNKAEGPMADETMRQAINAALNTEEIQIAAFADDQFYDLNGALMPEDSLWYTEAGLENFNVSDPELAEQLLEEAGYDGEPLRLITTREYDDHYDSAVVIQQQLAAVGVEVDMVVTDWATVLENRADPGAYDFFITGFSPTPIPTRYVFFNPEWPGWTEDETISEAIDSITYAAGEDEAMDAADELQEAFYEYLPVTKFGDRTNITVLRDGIAGYDALTGVGDVFFRVYPTE</sequence>
<dbReference type="Proteomes" id="UP000280668">
    <property type="component" value="Unassembled WGS sequence"/>
</dbReference>
<proteinExistence type="predicted"/>
<evidence type="ECO:0000313" key="6">
    <source>
        <dbReference type="Proteomes" id="UP000280668"/>
    </source>
</evidence>
<dbReference type="Gene3D" id="3.10.105.10">
    <property type="entry name" value="Dipeptide-binding Protein, Domain 3"/>
    <property type="match status" value="1"/>
</dbReference>
<dbReference type="Gene3D" id="3.40.190.10">
    <property type="entry name" value="Periplasmic binding protein-like II"/>
    <property type="match status" value="1"/>
</dbReference>
<dbReference type="SUPFAM" id="SSF53850">
    <property type="entry name" value="Periplasmic binding protein-like II"/>
    <property type="match status" value="1"/>
</dbReference>
<dbReference type="PANTHER" id="PTHR30290:SF38">
    <property type="entry name" value="D,D-DIPEPTIDE-BINDING PERIPLASMIC PROTEIN DDPA-RELATED"/>
    <property type="match status" value="1"/>
</dbReference>
<dbReference type="PROSITE" id="PS51257">
    <property type="entry name" value="PROKAR_LIPOPROTEIN"/>
    <property type="match status" value="1"/>
</dbReference>
<evidence type="ECO:0000256" key="1">
    <source>
        <dbReference type="ARBA" id="ARBA00022729"/>
    </source>
</evidence>
<evidence type="ECO:0000256" key="3">
    <source>
        <dbReference type="SAM" id="SignalP"/>
    </source>
</evidence>